<sequence length="118" mass="12779">MLLRGVALLAGCYIIGQIIGESLGHYLGINNNVGGVGFAMLLLIISQNELEKRDLFHVEMGEGVMFWSKMYIPVIVAMSSIQNVRVAFNNGILALLAGILPVAICLLFMPILSKSTND</sequence>
<dbReference type="Proteomes" id="UP001249959">
    <property type="component" value="Unassembled WGS sequence"/>
</dbReference>
<comment type="caution">
    <text evidence="2">The sequence shown here is derived from an EMBL/GenBank/DDBJ whole genome shotgun (WGS) entry which is preliminary data.</text>
</comment>
<dbReference type="RefSeq" id="WP_315576346.1">
    <property type="nucleotide sequence ID" value="NZ_JARDXH010000004.1"/>
</dbReference>
<evidence type="ECO:0000313" key="3">
    <source>
        <dbReference type="Proteomes" id="UP001249959"/>
    </source>
</evidence>
<keyword evidence="3" id="KW-1185">Reference proteome</keyword>
<accession>A0ABU3TQ99</accession>
<evidence type="ECO:0000256" key="1">
    <source>
        <dbReference type="SAM" id="Phobius"/>
    </source>
</evidence>
<gene>
    <name evidence="2" type="primary">madL</name>
    <name evidence="2" type="ORF">PQG45_03205</name>
</gene>
<protein>
    <submittedName>
        <fullName evidence="2">Malonate transporter subunit MadL</fullName>
    </submittedName>
</protein>
<feature type="transmembrane region" description="Helical" evidence="1">
    <location>
        <begin position="26"/>
        <end position="45"/>
    </location>
</feature>
<dbReference type="NCBIfam" id="TIGR00807">
    <property type="entry name" value="malonate_madL"/>
    <property type="match status" value="1"/>
</dbReference>
<dbReference type="InterPro" id="IPR004690">
    <property type="entry name" value="Maln_transptMadL"/>
</dbReference>
<feature type="transmembrane region" description="Helical" evidence="1">
    <location>
        <begin position="92"/>
        <end position="112"/>
    </location>
</feature>
<keyword evidence="1" id="KW-0812">Transmembrane</keyword>
<dbReference type="EMBL" id="JAVNWW010000001">
    <property type="protein sequence ID" value="MDU0808040.1"/>
    <property type="molecule type" value="Genomic_DNA"/>
</dbReference>
<evidence type="ECO:0000313" key="2">
    <source>
        <dbReference type="EMBL" id="MDU0808040.1"/>
    </source>
</evidence>
<proteinExistence type="predicted"/>
<organism evidence="2 3">
    <name type="scientific">Aquirufa regiilacus</name>
    <dbReference type="NCBI Taxonomy" id="3024868"/>
    <lineage>
        <taxon>Bacteria</taxon>
        <taxon>Pseudomonadati</taxon>
        <taxon>Bacteroidota</taxon>
        <taxon>Cytophagia</taxon>
        <taxon>Cytophagales</taxon>
        <taxon>Flectobacillaceae</taxon>
        <taxon>Aquirufa</taxon>
    </lineage>
</organism>
<reference evidence="2 3" key="1">
    <citation type="submission" date="2023-09" db="EMBL/GenBank/DDBJ databases">
        <title>Aquirufa genomes.</title>
        <authorList>
            <person name="Pitt A."/>
        </authorList>
    </citation>
    <scope>NUCLEOTIDE SEQUENCE [LARGE SCALE GENOMIC DNA]</scope>
    <source>
        <strain evidence="2 3">LEOWEIH-7C</strain>
    </source>
</reference>
<keyword evidence="1" id="KW-0472">Membrane</keyword>
<name>A0ABU3TQ99_9BACT</name>
<keyword evidence="1" id="KW-1133">Transmembrane helix</keyword>
<dbReference type="Pfam" id="PF03817">
    <property type="entry name" value="MadL"/>
    <property type="match status" value="1"/>
</dbReference>